<name>A0A517LI44_9PEZI</name>
<evidence type="ECO:0000313" key="2">
    <source>
        <dbReference type="EMBL" id="QDS75314.1"/>
    </source>
</evidence>
<dbReference type="Proteomes" id="UP000316270">
    <property type="component" value="Chromosome 13"/>
</dbReference>
<accession>A0A517LI44</accession>
<dbReference type="InterPro" id="IPR026907">
    <property type="entry name" value="GCIP-like"/>
</dbReference>
<evidence type="ECO:0000313" key="3">
    <source>
        <dbReference type="Proteomes" id="UP000316270"/>
    </source>
</evidence>
<feature type="region of interest" description="Disordered" evidence="1">
    <location>
        <begin position="11"/>
        <end position="36"/>
    </location>
</feature>
<dbReference type="Gene3D" id="1.20.1410.10">
    <property type="entry name" value="I/LWEQ domain"/>
    <property type="match status" value="1"/>
</dbReference>
<dbReference type="PANTHER" id="PTHR15492">
    <property type="entry name" value="CYCLIN D1-BINDING PROTEIN 1"/>
    <property type="match status" value="1"/>
</dbReference>
<organism evidence="2 3">
    <name type="scientific">Venturia effusa</name>
    <dbReference type="NCBI Taxonomy" id="50376"/>
    <lineage>
        <taxon>Eukaryota</taxon>
        <taxon>Fungi</taxon>
        <taxon>Dikarya</taxon>
        <taxon>Ascomycota</taxon>
        <taxon>Pezizomycotina</taxon>
        <taxon>Dothideomycetes</taxon>
        <taxon>Pleosporomycetidae</taxon>
        <taxon>Venturiales</taxon>
        <taxon>Venturiaceae</taxon>
        <taxon>Venturia</taxon>
    </lineage>
</organism>
<gene>
    <name evidence="2" type="ORF">FKW77_001577</name>
</gene>
<dbReference type="AlphaFoldDB" id="A0A517LI44"/>
<dbReference type="PANTHER" id="PTHR15492:SF1">
    <property type="entry name" value="CYCLIN-D1-BINDING PROTEIN 1"/>
    <property type="match status" value="1"/>
</dbReference>
<evidence type="ECO:0000256" key="1">
    <source>
        <dbReference type="SAM" id="MobiDB-lite"/>
    </source>
</evidence>
<dbReference type="GO" id="GO:0005634">
    <property type="term" value="C:nucleus"/>
    <property type="evidence" value="ECO:0007669"/>
    <property type="project" value="TreeGrafter"/>
</dbReference>
<dbReference type="OrthoDB" id="4088536at2759"/>
<dbReference type="EMBL" id="CP042197">
    <property type="protein sequence ID" value="QDS75314.1"/>
    <property type="molecule type" value="Genomic_DNA"/>
</dbReference>
<dbReference type="STRING" id="50376.A0A517LI44"/>
<reference evidence="2 3" key="1">
    <citation type="submission" date="2019-07" db="EMBL/GenBank/DDBJ databases">
        <title>Finished genome of Venturia effusa.</title>
        <authorList>
            <person name="Young C.A."/>
            <person name="Cox M.P."/>
            <person name="Ganley A.R.D."/>
            <person name="David W.J."/>
        </authorList>
    </citation>
    <scope>NUCLEOTIDE SEQUENCE [LARGE SCALE GENOMIC DNA]</scope>
    <source>
        <strain evidence="3">albino</strain>
    </source>
</reference>
<protein>
    <submittedName>
        <fullName evidence="2">Uncharacterized protein</fullName>
    </submittedName>
</protein>
<keyword evidence="3" id="KW-1185">Reference proteome</keyword>
<sequence>MLGDAIEELREWGDDEEDLDEGFGGSEGGGGDDVDDVEDMFEAANKLPSHRKDLRRLLDETLRQLRLVDMLYKAVVKRRIKTFPAATAPCQDKADRALIRTLDDVVALLKSIPESVDDLANAFYELDAEEATSILTNITTDAKAAATMVEKSWTNESDEFTAWRLKFEEALSKKPVKDEEKMNQTMALPVRSK</sequence>
<proteinExistence type="predicted"/>